<proteinExistence type="predicted"/>
<gene>
    <name evidence="1" type="ORF">MSHO_17280</name>
</gene>
<reference evidence="1 2" key="1">
    <citation type="journal article" date="2019" name="Emerg. Microbes Infect.">
        <title>Comprehensive subspecies identification of 175 nontuberculous mycobacteria species based on 7547 genomic profiles.</title>
        <authorList>
            <person name="Matsumoto Y."/>
            <person name="Kinjo T."/>
            <person name="Motooka D."/>
            <person name="Nabeya D."/>
            <person name="Jung N."/>
            <person name="Uechi K."/>
            <person name="Horii T."/>
            <person name="Iida T."/>
            <person name="Fujita J."/>
            <person name="Nakamura S."/>
        </authorList>
    </citation>
    <scope>NUCLEOTIDE SEQUENCE [LARGE SCALE GENOMIC DNA]</scope>
    <source>
        <strain evidence="1 2">JCM 12657</strain>
    </source>
</reference>
<dbReference type="KEGG" id="msho:MSHO_17280"/>
<keyword evidence="2" id="KW-1185">Reference proteome</keyword>
<sequence length="163" mass="17689">MLAGSVWARMRMPSEFGPKRPPDRYQTIWLYRGRRVAQRHPGQTRYRSGLACLWAVTDMHPVRAVPWGNVANTIDLDPPAGRDLAVASSKCVGSATVPGDDGGVSDRWCCPHSAPVTLVHKGCTWRTGVNMQDDAARWVSGPIEPAVEGCAGAADDHDKARDA</sequence>
<dbReference type="Proteomes" id="UP000467164">
    <property type="component" value="Chromosome"/>
</dbReference>
<organism evidence="1 2">
    <name type="scientific">Mycobacterium shottsii</name>
    <dbReference type="NCBI Taxonomy" id="133549"/>
    <lineage>
        <taxon>Bacteria</taxon>
        <taxon>Bacillati</taxon>
        <taxon>Actinomycetota</taxon>
        <taxon>Actinomycetes</taxon>
        <taxon>Mycobacteriales</taxon>
        <taxon>Mycobacteriaceae</taxon>
        <taxon>Mycobacterium</taxon>
        <taxon>Mycobacterium ulcerans group</taxon>
    </lineage>
</organism>
<dbReference type="EMBL" id="AP022572">
    <property type="protein sequence ID" value="BBX56383.1"/>
    <property type="molecule type" value="Genomic_DNA"/>
</dbReference>
<evidence type="ECO:0000313" key="2">
    <source>
        <dbReference type="Proteomes" id="UP000467164"/>
    </source>
</evidence>
<name>A0A7I7LAU7_9MYCO</name>
<accession>A0A7I7LAU7</accession>
<protein>
    <submittedName>
        <fullName evidence="1">Uncharacterized protein</fullName>
    </submittedName>
</protein>
<evidence type="ECO:0000313" key="1">
    <source>
        <dbReference type="EMBL" id="BBX56383.1"/>
    </source>
</evidence>
<dbReference type="AlphaFoldDB" id="A0A7I7LAU7"/>